<dbReference type="InterPro" id="IPR004918">
    <property type="entry name" value="Cdc37"/>
</dbReference>
<evidence type="ECO:0000256" key="4">
    <source>
        <dbReference type="ARBA" id="ARBA00023186"/>
    </source>
</evidence>
<feature type="domain" description="Cdc37 Hsp90 binding" evidence="8">
    <location>
        <begin position="181"/>
        <end position="384"/>
    </location>
</feature>
<dbReference type="STRING" id="1036808.A0A0C2ZZJ7"/>
<dbReference type="InterPro" id="IPR013855">
    <property type="entry name" value="Cdc37_N_dom"/>
</dbReference>
<comment type="subcellular location">
    <subcellularLocation>
        <location evidence="1">Cytoplasm</location>
    </subcellularLocation>
</comment>
<accession>A0A0C2ZZJ7</accession>
<organism evidence="10 11">
    <name type="scientific">Scleroderma citrinum Foug A</name>
    <dbReference type="NCBI Taxonomy" id="1036808"/>
    <lineage>
        <taxon>Eukaryota</taxon>
        <taxon>Fungi</taxon>
        <taxon>Dikarya</taxon>
        <taxon>Basidiomycota</taxon>
        <taxon>Agaricomycotina</taxon>
        <taxon>Agaricomycetes</taxon>
        <taxon>Agaricomycetidae</taxon>
        <taxon>Boletales</taxon>
        <taxon>Sclerodermatineae</taxon>
        <taxon>Sclerodermataceae</taxon>
        <taxon>Scleroderma</taxon>
    </lineage>
</organism>
<protein>
    <recommendedName>
        <fullName evidence="5">Hsp90 chaperone protein kinase-targeting subunit</fullName>
    </recommendedName>
</protein>
<reference evidence="10 11" key="1">
    <citation type="submission" date="2014-04" db="EMBL/GenBank/DDBJ databases">
        <authorList>
            <consortium name="DOE Joint Genome Institute"/>
            <person name="Kuo A."/>
            <person name="Kohler A."/>
            <person name="Nagy L.G."/>
            <person name="Floudas D."/>
            <person name="Copeland A."/>
            <person name="Barry K.W."/>
            <person name="Cichocki N."/>
            <person name="Veneault-Fourrey C."/>
            <person name="LaButti K."/>
            <person name="Lindquist E.A."/>
            <person name="Lipzen A."/>
            <person name="Lundell T."/>
            <person name="Morin E."/>
            <person name="Murat C."/>
            <person name="Sun H."/>
            <person name="Tunlid A."/>
            <person name="Henrissat B."/>
            <person name="Grigoriev I.V."/>
            <person name="Hibbett D.S."/>
            <person name="Martin F."/>
            <person name="Nordberg H.P."/>
            <person name="Cantor M.N."/>
            <person name="Hua S.X."/>
        </authorList>
    </citation>
    <scope>NUCLEOTIDE SEQUENCE [LARGE SCALE GENOMIC DNA]</scope>
    <source>
        <strain evidence="10 11">Foug A</strain>
    </source>
</reference>
<dbReference type="Proteomes" id="UP000053989">
    <property type="component" value="Unassembled WGS sequence"/>
</dbReference>
<feature type="domain" description="Cdc37 C-terminal" evidence="7">
    <location>
        <begin position="390"/>
        <end position="488"/>
    </location>
</feature>
<dbReference type="Gene3D" id="1.20.58.610">
    <property type="entry name" value="Cdc37, Hsp90 binding domain"/>
    <property type="match status" value="1"/>
</dbReference>
<dbReference type="GO" id="GO:0005737">
    <property type="term" value="C:cytoplasm"/>
    <property type="evidence" value="ECO:0007669"/>
    <property type="project" value="UniProtKB-SubCell"/>
</dbReference>
<dbReference type="GO" id="GO:0051082">
    <property type="term" value="F:unfolded protein binding"/>
    <property type="evidence" value="ECO:0007669"/>
    <property type="project" value="TreeGrafter"/>
</dbReference>
<dbReference type="InterPro" id="IPR013874">
    <property type="entry name" value="Cdc37_Hsp90-bd"/>
</dbReference>
<dbReference type="InterPro" id="IPR038189">
    <property type="entry name" value="Cdc37_Hsp90-bd_sf"/>
</dbReference>
<dbReference type="Pfam" id="PF03234">
    <property type="entry name" value="CDC37_N"/>
    <property type="match status" value="1"/>
</dbReference>
<proteinExistence type="inferred from homology"/>
<evidence type="ECO:0000256" key="2">
    <source>
        <dbReference type="ARBA" id="ARBA00006222"/>
    </source>
</evidence>
<dbReference type="EMBL" id="KN822015">
    <property type="protein sequence ID" value="KIM66843.1"/>
    <property type="molecule type" value="Genomic_DNA"/>
</dbReference>
<gene>
    <name evidence="10" type="ORF">SCLCIDRAFT_109681</name>
</gene>
<dbReference type="AlphaFoldDB" id="A0A0C2ZZJ7"/>
<sequence>MPLNYSKWDQLELSDDSDIEGHPNVDKRSLIRWKQRDIHEKREARKHRIEACRAGIACNNVLAPRLDRIRARLEVRTLTGLALFQHLVERLQTSPSPAAPPTNAKDQPTYDAILLSLLMQIYDGVKSLPTDEQEKAVLSGLDHHIVQLKEHTEKLENDLEAEIREQKKHITSEDIKEGFENKYVPPTPAPPPIKNAILDSPKKKTAKTATTAYEVLNPDASSPITSPPEEASATSASSVDADDGDDADGDVDELPELTPALLRFSHIPLWKYDASFTFIQQNRGVIVPGASDALLVAAFRAQSEGEVQYAKQCVHQSLLLQYCDKLGRDGVRVFFQKMISGEQRAISVFVKDVEDTYEHLVTRAKAAMAQTKQREQIQLVPENPNATISFNVPEGPPPDDLRLEGEGTENLDVEEVRKALTMRWQVFSEFPAPLQDALKDGTLEAVNKVLGEMEVPDAEEIVSKLDLTGIMNFVEGGVRDETKEEENED</sequence>
<keyword evidence="4" id="KW-0143">Chaperone</keyword>
<evidence type="ECO:0000313" key="11">
    <source>
        <dbReference type="Proteomes" id="UP000053989"/>
    </source>
</evidence>
<feature type="compositionally biased region" description="Acidic residues" evidence="6">
    <location>
        <begin position="240"/>
        <end position="253"/>
    </location>
</feature>
<evidence type="ECO:0000259" key="9">
    <source>
        <dbReference type="SMART" id="SM01071"/>
    </source>
</evidence>
<evidence type="ECO:0000256" key="5">
    <source>
        <dbReference type="ARBA" id="ARBA00031396"/>
    </source>
</evidence>
<dbReference type="PANTHER" id="PTHR12800">
    <property type="entry name" value="CDC37-RELATED"/>
    <property type="match status" value="1"/>
</dbReference>
<evidence type="ECO:0000256" key="1">
    <source>
        <dbReference type="ARBA" id="ARBA00004496"/>
    </source>
</evidence>
<evidence type="ECO:0000256" key="6">
    <source>
        <dbReference type="SAM" id="MobiDB-lite"/>
    </source>
</evidence>
<dbReference type="SMART" id="SM01069">
    <property type="entry name" value="CDC37_C"/>
    <property type="match status" value="1"/>
</dbReference>
<feature type="domain" description="Cdc37 N-terminal" evidence="9">
    <location>
        <begin position="2"/>
        <end position="182"/>
    </location>
</feature>
<evidence type="ECO:0000313" key="10">
    <source>
        <dbReference type="EMBL" id="KIM66843.1"/>
    </source>
</evidence>
<dbReference type="GO" id="GO:0019901">
    <property type="term" value="F:protein kinase binding"/>
    <property type="evidence" value="ECO:0007669"/>
    <property type="project" value="InterPro"/>
</dbReference>
<dbReference type="SUPFAM" id="SSF101391">
    <property type="entry name" value="Hsp90 co-chaperone CDC37"/>
    <property type="match status" value="1"/>
</dbReference>
<dbReference type="Pfam" id="PF08565">
    <property type="entry name" value="CDC37_M"/>
    <property type="match status" value="1"/>
</dbReference>
<dbReference type="GO" id="GO:0031072">
    <property type="term" value="F:heat shock protein binding"/>
    <property type="evidence" value="ECO:0007669"/>
    <property type="project" value="TreeGrafter"/>
</dbReference>
<dbReference type="HOGENOM" id="CLU_033261_0_0_1"/>
<dbReference type="InterPro" id="IPR013873">
    <property type="entry name" value="Cdc37_C"/>
</dbReference>
<keyword evidence="3" id="KW-0963">Cytoplasm</keyword>
<dbReference type="GO" id="GO:0051087">
    <property type="term" value="F:protein-folding chaperone binding"/>
    <property type="evidence" value="ECO:0007669"/>
    <property type="project" value="TreeGrafter"/>
</dbReference>
<dbReference type="SMART" id="SM01070">
    <property type="entry name" value="CDC37_M"/>
    <property type="match status" value="1"/>
</dbReference>
<dbReference type="PANTHER" id="PTHR12800:SF4">
    <property type="entry name" value="HSP90 CO-CHAPERONE CDC37"/>
    <property type="match status" value="1"/>
</dbReference>
<dbReference type="FunCoup" id="A0A0C2ZZJ7">
    <property type="interactions" value="469"/>
</dbReference>
<comment type="similarity">
    <text evidence="2">Belongs to the CDC37 family.</text>
</comment>
<dbReference type="InParanoid" id="A0A0C2ZZJ7"/>
<evidence type="ECO:0000256" key="3">
    <source>
        <dbReference type="ARBA" id="ARBA00022490"/>
    </source>
</evidence>
<dbReference type="OrthoDB" id="440202at2759"/>
<evidence type="ECO:0000259" key="7">
    <source>
        <dbReference type="SMART" id="SM01069"/>
    </source>
</evidence>
<name>A0A0C2ZZJ7_9AGAM</name>
<keyword evidence="11" id="KW-1185">Reference proteome</keyword>
<evidence type="ECO:0000259" key="8">
    <source>
        <dbReference type="SMART" id="SM01070"/>
    </source>
</evidence>
<dbReference type="Pfam" id="PF08564">
    <property type="entry name" value="CDC37_C"/>
    <property type="match status" value="1"/>
</dbReference>
<reference evidence="11" key="2">
    <citation type="submission" date="2015-01" db="EMBL/GenBank/DDBJ databases">
        <title>Evolutionary Origins and Diversification of the Mycorrhizal Mutualists.</title>
        <authorList>
            <consortium name="DOE Joint Genome Institute"/>
            <consortium name="Mycorrhizal Genomics Consortium"/>
            <person name="Kohler A."/>
            <person name="Kuo A."/>
            <person name="Nagy L.G."/>
            <person name="Floudas D."/>
            <person name="Copeland A."/>
            <person name="Barry K.W."/>
            <person name="Cichocki N."/>
            <person name="Veneault-Fourrey C."/>
            <person name="LaButti K."/>
            <person name="Lindquist E.A."/>
            <person name="Lipzen A."/>
            <person name="Lundell T."/>
            <person name="Morin E."/>
            <person name="Murat C."/>
            <person name="Riley R."/>
            <person name="Ohm R."/>
            <person name="Sun H."/>
            <person name="Tunlid A."/>
            <person name="Henrissat B."/>
            <person name="Grigoriev I.V."/>
            <person name="Hibbett D.S."/>
            <person name="Martin F."/>
        </authorList>
    </citation>
    <scope>NUCLEOTIDE SEQUENCE [LARGE SCALE GENOMIC DNA]</scope>
    <source>
        <strain evidence="11">Foug A</strain>
    </source>
</reference>
<dbReference type="GO" id="GO:0050821">
    <property type="term" value="P:protein stabilization"/>
    <property type="evidence" value="ECO:0007669"/>
    <property type="project" value="TreeGrafter"/>
</dbReference>
<feature type="compositionally biased region" description="Low complexity" evidence="6">
    <location>
        <begin position="227"/>
        <end position="239"/>
    </location>
</feature>
<dbReference type="GO" id="GO:0006457">
    <property type="term" value="P:protein folding"/>
    <property type="evidence" value="ECO:0007669"/>
    <property type="project" value="TreeGrafter"/>
</dbReference>
<feature type="region of interest" description="Disordered" evidence="6">
    <location>
        <begin position="214"/>
        <end position="253"/>
    </location>
</feature>
<dbReference type="SMART" id="SM01071">
    <property type="entry name" value="CDC37_N"/>
    <property type="match status" value="1"/>
</dbReference>